<evidence type="ECO:0000256" key="1">
    <source>
        <dbReference type="SAM" id="Phobius"/>
    </source>
</evidence>
<dbReference type="Proteomes" id="UP001055172">
    <property type="component" value="Unassembled WGS sequence"/>
</dbReference>
<feature type="transmembrane region" description="Helical" evidence="1">
    <location>
        <begin position="39"/>
        <end position="57"/>
    </location>
</feature>
<organism evidence="2 3">
    <name type="scientific">Colletotrichum liriopes</name>
    <dbReference type="NCBI Taxonomy" id="708192"/>
    <lineage>
        <taxon>Eukaryota</taxon>
        <taxon>Fungi</taxon>
        <taxon>Dikarya</taxon>
        <taxon>Ascomycota</taxon>
        <taxon>Pezizomycotina</taxon>
        <taxon>Sordariomycetes</taxon>
        <taxon>Hypocreomycetidae</taxon>
        <taxon>Glomerellales</taxon>
        <taxon>Glomerellaceae</taxon>
        <taxon>Colletotrichum</taxon>
        <taxon>Colletotrichum spaethianum species complex</taxon>
    </lineage>
</organism>
<name>A0AA37LV53_9PEZI</name>
<keyword evidence="1" id="KW-0472">Membrane</keyword>
<keyword evidence="1" id="KW-0812">Transmembrane</keyword>
<proteinExistence type="predicted"/>
<keyword evidence="3" id="KW-1185">Reference proteome</keyword>
<gene>
    <name evidence="2" type="ORF">ColLi_08470</name>
</gene>
<keyword evidence="1" id="KW-1133">Transmembrane helix</keyword>
<dbReference type="AlphaFoldDB" id="A0AA37LV53"/>
<sequence length="168" mass="18483">MRTRVATFGLYRGLSVSAVYIDGTKSTGNAALAVDRLTGFYAACGTAVALANFVILLQPYEWSEDMNDDDTKTINDRVSMPDVHAADAWICEGPLGAILRDFAFLGTRYRELLGQQHCGYTFCVFGAAVSGYGCISRLTIRRLDANFKDIENLAVLAGIFFMHTKIFE</sequence>
<protein>
    <submittedName>
        <fullName evidence="2">Uncharacterized protein</fullName>
    </submittedName>
</protein>
<accession>A0AA37LV53</accession>
<comment type="caution">
    <text evidence="2">The sequence shown here is derived from an EMBL/GenBank/DDBJ whole genome shotgun (WGS) entry which is preliminary data.</text>
</comment>
<reference evidence="2 3" key="1">
    <citation type="submission" date="2021-07" db="EMBL/GenBank/DDBJ databases">
        <title>Genome data of Colletotrichum spaethianum.</title>
        <authorList>
            <person name="Utami Y.D."/>
            <person name="Hiruma K."/>
        </authorList>
    </citation>
    <scope>NUCLEOTIDE SEQUENCE [LARGE SCALE GENOMIC DNA]</scope>
    <source>
        <strain evidence="2 3">MAFF 242679</strain>
    </source>
</reference>
<evidence type="ECO:0000313" key="3">
    <source>
        <dbReference type="Proteomes" id="UP001055172"/>
    </source>
</evidence>
<evidence type="ECO:0000313" key="2">
    <source>
        <dbReference type="EMBL" id="GJC85632.1"/>
    </source>
</evidence>
<dbReference type="EMBL" id="BPPX01000018">
    <property type="protein sequence ID" value="GJC85632.1"/>
    <property type="molecule type" value="Genomic_DNA"/>
</dbReference>